<dbReference type="KEGG" id="rbg:BG454_02425"/>
<evidence type="ECO:0000256" key="8">
    <source>
        <dbReference type="ARBA" id="ARBA00023136"/>
    </source>
</evidence>
<dbReference type="STRING" id="441209.GCA_001870665_00740"/>
<feature type="coiled-coil region" evidence="10">
    <location>
        <begin position="227"/>
        <end position="261"/>
    </location>
</feature>
<accession>A0A2K8KAC7</accession>
<keyword evidence="14" id="KW-1185">Reference proteome</keyword>
<evidence type="ECO:0000259" key="11">
    <source>
        <dbReference type="Pfam" id="PF25994"/>
    </source>
</evidence>
<evidence type="ECO:0000256" key="10">
    <source>
        <dbReference type="SAM" id="Coils"/>
    </source>
</evidence>
<dbReference type="InterPro" id="IPR010129">
    <property type="entry name" value="T1SS_HlyD"/>
</dbReference>
<evidence type="ECO:0000256" key="4">
    <source>
        <dbReference type="ARBA" id="ARBA00022475"/>
    </source>
</evidence>
<organism evidence="13 14">
    <name type="scientific">Roseinatronobacter bogoriensis subsp. barguzinensis</name>
    <dbReference type="NCBI Taxonomy" id="441209"/>
    <lineage>
        <taxon>Bacteria</taxon>
        <taxon>Pseudomonadati</taxon>
        <taxon>Pseudomonadota</taxon>
        <taxon>Alphaproteobacteria</taxon>
        <taxon>Rhodobacterales</taxon>
        <taxon>Paracoccaceae</taxon>
        <taxon>Roseinatronobacter</taxon>
    </lineage>
</organism>
<name>A0A2K8KAC7_9RHOB</name>
<dbReference type="GO" id="GO:0015031">
    <property type="term" value="P:protein transport"/>
    <property type="evidence" value="ECO:0007669"/>
    <property type="project" value="InterPro"/>
</dbReference>
<keyword evidence="10" id="KW-0175">Coiled coil</keyword>
<dbReference type="Pfam" id="PF25994">
    <property type="entry name" value="HH_AprE"/>
    <property type="match status" value="1"/>
</dbReference>
<comment type="subcellular location">
    <subcellularLocation>
        <location evidence="1 9">Cell inner membrane</location>
        <topology evidence="1 9">Single-pass membrane protein</topology>
    </subcellularLocation>
</comment>
<dbReference type="Gene3D" id="2.40.50.100">
    <property type="match status" value="1"/>
</dbReference>
<reference evidence="13 14" key="1">
    <citation type="submission" date="2017-11" db="EMBL/GenBank/DDBJ databases">
        <title>Revised Sequence and Annotation of the Rhodobaca barguzinensis strain alga05 Genome.</title>
        <authorList>
            <person name="Kopejtka K."/>
            <person name="Tomasch J.M."/>
            <person name="Bunk B."/>
            <person name="Koblizek M."/>
        </authorList>
    </citation>
    <scope>NUCLEOTIDE SEQUENCE [LARGE SCALE GENOMIC DNA]</scope>
    <source>
        <strain evidence="14">alga05</strain>
    </source>
</reference>
<evidence type="ECO:0000259" key="12">
    <source>
        <dbReference type="Pfam" id="PF26002"/>
    </source>
</evidence>
<proteinExistence type="inferred from homology"/>
<gene>
    <name evidence="13" type="ORF">BG454_02425</name>
</gene>
<evidence type="ECO:0000256" key="3">
    <source>
        <dbReference type="ARBA" id="ARBA00022448"/>
    </source>
</evidence>
<keyword evidence="5 9" id="KW-0997">Cell inner membrane</keyword>
<feature type="domain" description="AprE-like long alpha-helical hairpin" evidence="11">
    <location>
        <begin position="102"/>
        <end position="288"/>
    </location>
</feature>
<evidence type="ECO:0000313" key="14">
    <source>
        <dbReference type="Proteomes" id="UP000228948"/>
    </source>
</evidence>
<evidence type="ECO:0000256" key="2">
    <source>
        <dbReference type="ARBA" id="ARBA00009477"/>
    </source>
</evidence>
<evidence type="ECO:0000313" key="13">
    <source>
        <dbReference type="EMBL" id="ATX64833.1"/>
    </source>
</evidence>
<keyword evidence="3 9" id="KW-0813">Transport</keyword>
<evidence type="ECO:0000256" key="9">
    <source>
        <dbReference type="RuleBase" id="RU365093"/>
    </source>
</evidence>
<dbReference type="PANTHER" id="PTHR30386:SF17">
    <property type="entry name" value="ALKALINE PROTEASE SECRETION PROTEIN APRE"/>
    <property type="match status" value="1"/>
</dbReference>
<evidence type="ECO:0000256" key="5">
    <source>
        <dbReference type="ARBA" id="ARBA00022519"/>
    </source>
</evidence>
<dbReference type="NCBIfam" id="TIGR01843">
    <property type="entry name" value="type_I_hlyD"/>
    <property type="match status" value="1"/>
</dbReference>
<keyword evidence="6 9" id="KW-0812">Transmembrane</keyword>
<dbReference type="EMBL" id="CP024899">
    <property type="protein sequence ID" value="ATX64833.1"/>
    <property type="molecule type" value="Genomic_DNA"/>
</dbReference>
<comment type="similarity">
    <text evidence="2 9">Belongs to the membrane fusion protein (MFP) (TC 8.A.1) family.</text>
</comment>
<evidence type="ECO:0000256" key="6">
    <source>
        <dbReference type="ARBA" id="ARBA00022692"/>
    </source>
</evidence>
<dbReference type="RefSeq" id="WP_071479843.1">
    <property type="nucleotide sequence ID" value="NZ_CP024899.1"/>
</dbReference>
<feature type="domain" description="AprE-like beta-barrel" evidence="12">
    <location>
        <begin position="332"/>
        <end position="423"/>
    </location>
</feature>
<protein>
    <recommendedName>
        <fullName evidence="9">Membrane fusion protein (MFP) family protein</fullName>
    </recommendedName>
</protein>
<dbReference type="PANTHER" id="PTHR30386">
    <property type="entry name" value="MEMBRANE FUSION SUBUNIT OF EMRAB-TOLC MULTIDRUG EFFLUX PUMP"/>
    <property type="match status" value="1"/>
</dbReference>
<dbReference type="Pfam" id="PF26002">
    <property type="entry name" value="Beta-barrel_AprE"/>
    <property type="match status" value="1"/>
</dbReference>
<dbReference type="Gene3D" id="2.40.30.170">
    <property type="match status" value="1"/>
</dbReference>
<dbReference type="OrthoDB" id="9810980at2"/>
<sequence length="446" mass="49019">MSDLIATPRNSDWYQEVPRSIGKQAVFGIILLFVTFGGFGAWAMLAPLAAAVIAQGSFVATGQNKIVQHLEGGIISDILVQEGDRVTEGQIMLTLDQTLALATNRELALRRIRLEATQARLVAEHEHHDSLTFPAHLESDSADPEVAMILHGQSLAFQAAVASLANDVSVISRNLEALDIRMTGYGIQLNATRSQLALLSEELKTKSRLLESGLSRRSETLALRRAILEAEGQIGRLEAEIAELTEMRAKFEAQVTKTRDEYSRNALTHLQTIESELESVREHQRKSSNILDRTHVIAPVAGTVVRLYYHTTGGVVESGRPIVEILPADAPLIIELLVPRTNIDSVSIGQHATVRMTGLNQRTTPVLNGTVEHVSADAISDAPNGARREVYLARVTVPLEEMQRIQGFTPTPGMPAEVMIQTEKRTFAQYLAKPVMDSMTRAFREE</sequence>
<keyword evidence="7 9" id="KW-1133">Transmembrane helix</keyword>
<dbReference type="InterPro" id="IPR058781">
    <property type="entry name" value="HH_AprE-like"/>
</dbReference>
<feature type="transmembrane region" description="Helical" evidence="9">
    <location>
        <begin position="25"/>
        <end position="45"/>
    </location>
</feature>
<dbReference type="GO" id="GO:0005886">
    <property type="term" value="C:plasma membrane"/>
    <property type="evidence" value="ECO:0007669"/>
    <property type="project" value="UniProtKB-SubCell"/>
</dbReference>
<dbReference type="InterPro" id="IPR058982">
    <property type="entry name" value="Beta-barrel_AprE"/>
</dbReference>
<dbReference type="Proteomes" id="UP000228948">
    <property type="component" value="Chromosome"/>
</dbReference>
<keyword evidence="4 9" id="KW-1003">Cell membrane</keyword>
<dbReference type="InterPro" id="IPR050739">
    <property type="entry name" value="MFP"/>
</dbReference>
<keyword evidence="8 9" id="KW-0472">Membrane</keyword>
<evidence type="ECO:0000256" key="1">
    <source>
        <dbReference type="ARBA" id="ARBA00004377"/>
    </source>
</evidence>
<evidence type="ECO:0000256" key="7">
    <source>
        <dbReference type="ARBA" id="ARBA00022989"/>
    </source>
</evidence>
<dbReference type="PRINTS" id="PR01490">
    <property type="entry name" value="RTXTOXIND"/>
</dbReference>
<dbReference type="AlphaFoldDB" id="A0A2K8KAC7"/>